<protein>
    <submittedName>
        <fullName evidence="3">NADP-dependent oxidoreductase</fullName>
    </submittedName>
</protein>
<dbReference type="InterPro" id="IPR013149">
    <property type="entry name" value="ADH-like_C"/>
</dbReference>
<dbReference type="EMBL" id="JAHWDQ010000001">
    <property type="protein sequence ID" value="MBW2939880.1"/>
    <property type="molecule type" value="Genomic_DNA"/>
</dbReference>
<organism evidence="3 4">
    <name type="scientific">Zhongshania aquimaris</name>
    <dbReference type="NCBI Taxonomy" id="2857107"/>
    <lineage>
        <taxon>Bacteria</taxon>
        <taxon>Pseudomonadati</taxon>
        <taxon>Pseudomonadota</taxon>
        <taxon>Gammaproteobacteria</taxon>
        <taxon>Cellvibrionales</taxon>
        <taxon>Spongiibacteraceae</taxon>
        <taxon>Zhongshania</taxon>
    </lineage>
</organism>
<name>A0ABS6VQ39_9GAMM</name>
<gene>
    <name evidence="3" type="ORF">KXJ70_03795</name>
</gene>
<dbReference type="Pfam" id="PF16884">
    <property type="entry name" value="ADH_N_2"/>
    <property type="match status" value="1"/>
</dbReference>
<dbReference type="CDD" id="cd05288">
    <property type="entry name" value="PGDH"/>
    <property type="match status" value="1"/>
</dbReference>
<evidence type="ECO:0000256" key="1">
    <source>
        <dbReference type="ARBA" id="ARBA00023002"/>
    </source>
</evidence>
<feature type="domain" description="Enoyl reductase (ER)" evidence="2">
    <location>
        <begin position="18"/>
        <end position="335"/>
    </location>
</feature>
<comment type="caution">
    <text evidence="3">The sequence shown here is derived from an EMBL/GenBank/DDBJ whole genome shotgun (WGS) entry which is preliminary data.</text>
</comment>
<keyword evidence="1" id="KW-0560">Oxidoreductase</keyword>
<reference evidence="3" key="1">
    <citation type="submission" date="2021-07" db="EMBL/GenBank/DDBJ databases">
        <title>Zhongshania sp. CAU 1632 isolated from seawater.</title>
        <authorList>
            <person name="Kim W."/>
        </authorList>
    </citation>
    <scope>NUCLEOTIDE SEQUENCE</scope>
    <source>
        <strain evidence="3">CAU 1632</strain>
    </source>
</reference>
<accession>A0ABS6VQ39</accession>
<dbReference type="PANTHER" id="PTHR43205:SF42">
    <property type="entry name" value="ALCOHOL DEHYDROGENASE, ZINC-CONTAINING (AFU_ORTHOLOGUE AFUA_7G04530)"/>
    <property type="match status" value="1"/>
</dbReference>
<dbReference type="Pfam" id="PF00107">
    <property type="entry name" value="ADH_zinc_N"/>
    <property type="match status" value="1"/>
</dbReference>
<dbReference type="Proteomes" id="UP001166291">
    <property type="component" value="Unassembled WGS sequence"/>
</dbReference>
<dbReference type="InterPro" id="IPR045010">
    <property type="entry name" value="MDR_fam"/>
</dbReference>
<evidence type="ECO:0000259" key="2">
    <source>
        <dbReference type="SMART" id="SM00829"/>
    </source>
</evidence>
<dbReference type="InterPro" id="IPR020843">
    <property type="entry name" value="ER"/>
</dbReference>
<evidence type="ECO:0000313" key="4">
    <source>
        <dbReference type="Proteomes" id="UP001166291"/>
    </source>
</evidence>
<evidence type="ECO:0000313" key="3">
    <source>
        <dbReference type="EMBL" id="MBW2939880.1"/>
    </source>
</evidence>
<keyword evidence="4" id="KW-1185">Reference proteome</keyword>
<dbReference type="PANTHER" id="PTHR43205">
    <property type="entry name" value="PROSTAGLANDIN REDUCTASE"/>
    <property type="match status" value="1"/>
</dbReference>
<dbReference type="SMART" id="SM00829">
    <property type="entry name" value="PKS_ER"/>
    <property type="match status" value="1"/>
</dbReference>
<dbReference type="RefSeq" id="WP_219042115.1">
    <property type="nucleotide sequence ID" value="NZ_JAHWDQ010000001.1"/>
</dbReference>
<proteinExistence type="predicted"/>
<sequence length="337" mass="37063">MTSPSHSQFWRFDNRPEANINDSTFSLQQRELPPLEEGQLLVKNLILSMDATNRLWLGEREELYMEPISLGDSMRGFGLCQIVKSNSRLYQEGQLVSSLTEWAEYSILDANAVQAFVAPKDMPLDLAFGVMSIAGPTAYHGLLNIAHPRPGETVVVTAASGAVGCLAGQIAKLSRCHVVGTAGSDAKCRYLVEELGFDAAINYRDANIEDALRQACPNGIDIQFENVGGSILDSCLKLMNNNGRVVICGLISMYNSAQNVPGPYMFHNSIMKRLKIEGFVILDHAAEFPAMQRYLAQWIQDGSIKFKLHSHQGIEHASTALQSLYTGENNGKVLVKL</sequence>
<dbReference type="InterPro" id="IPR041694">
    <property type="entry name" value="ADH_N_2"/>
</dbReference>